<dbReference type="InterPro" id="IPR019609">
    <property type="entry name" value="Variant_surf_glycoprt_trypan_C"/>
</dbReference>
<comment type="function">
    <text evidence="1">VSG forms a coat on the surface of the parasite. The trypanosome evades the immune response of the host by expressing a series of antigenically distinct VSGs from an estimated 1000 VSG genes.</text>
</comment>
<gene>
    <name evidence="10" type="ORF">TEOVI_000186500</name>
</gene>
<sequence>MRPATATNPTTTLTVSPLKCKSPAETAEKCPHTDCVYNVTTKECKPKPGTEETKTGTGESEKEGTATSGCARHGTNKKACGNDKTGDKKNCAWRKGKQDEDDKDTEKRRNSSILADKQLALMASEFVSFVEF</sequence>
<keyword evidence="4" id="KW-0336">GPI-anchor</keyword>
<accession>A0A1G4IDE2</accession>
<dbReference type="GO" id="GO:0005886">
    <property type="term" value="C:plasma membrane"/>
    <property type="evidence" value="ECO:0007669"/>
    <property type="project" value="UniProtKB-SubCell"/>
</dbReference>
<comment type="caution">
    <text evidence="10">The sequence shown here is derived from an EMBL/GenBank/DDBJ whole genome shotgun (WGS) entry which is preliminary data.</text>
</comment>
<keyword evidence="7" id="KW-0449">Lipoprotein</keyword>
<dbReference type="EMBL" id="CZPT02001407">
    <property type="protein sequence ID" value="SCU70292.1"/>
    <property type="molecule type" value="Genomic_DNA"/>
</dbReference>
<dbReference type="Pfam" id="PF10659">
    <property type="entry name" value="Trypan_glycop_C"/>
    <property type="match status" value="1"/>
</dbReference>
<feature type="compositionally biased region" description="Basic and acidic residues" evidence="8">
    <location>
        <begin position="80"/>
        <end position="109"/>
    </location>
</feature>
<keyword evidence="5" id="KW-0472">Membrane</keyword>
<feature type="domain" description="Trypanosome variant surface glycoprotein C-terminal" evidence="9">
    <location>
        <begin position="20"/>
        <end position="130"/>
    </location>
</feature>
<reference evidence="10" key="1">
    <citation type="submission" date="2016-09" db="EMBL/GenBank/DDBJ databases">
        <authorList>
            <person name="Hebert L."/>
            <person name="Moumen B."/>
        </authorList>
    </citation>
    <scope>NUCLEOTIDE SEQUENCE [LARGE SCALE GENOMIC DNA]</scope>
    <source>
        <strain evidence="10">OVI</strain>
    </source>
</reference>
<dbReference type="VEuPathDB" id="TriTrypDB:TEOVI_000186500"/>
<dbReference type="GeneID" id="92375805"/>
<protein>
    <submittedName>
        <fullName evidence="10">Trypanosome variant surface glycoprotein C-terminal domain containing protein, putative</fullName>
    </submittedName>
</protein>
<name>A0A1G4IDE2_TRYEQ</name>
<evidence type="ECO:0000256" key="8">
    <source>
        <dbReference type="SAM" id="MobiDB-lite"/>
    </source>
</evidence>
<evidence type="ECO:0000256" key="7">
    <source>
        <dbReference type="ARBA" id="ARBA00023288"/>
    </source>
</evidence>
<evidence type="ECO:0000256" key="5">
    <source>
        <dbReference type="ARBA" id="ARBA00023136"/>
    </source>
</evidence>
<feature type="compositionally biased region" description="Low complexity" evidence="8">
    <location>
        <begin position="1"/>
        <end position="14"/>
    </location>
</feature>
<evidence type="ECO:0000259" key="9">
    <source>
        <dbReference type="Pfam" id="PF10659"/>
    </source>
</evidence>
<dbReference type="GO" id="GO:0098552">
    <property type="term" value="C:side of membrane"/>
    <property type="evidence" value="ECO:0007669"/>
    <property type="project" value="UniProtKB-KW"/>
</dbReference>
<keyword evidence="3" id="KW-1003">Cell membrane</keyword>
<dbReference type="AlphaFoldDB" id="A0A1G4IDE2"/>
<dbReference type="RefSeq" id="XP_067081133.1">
    <property type="nucleotide sequence ID" value="XM_067225032.1"/>
</dbReference>
<keyword evidence="11" id="KW-1185">Reference proteome</keyword>
<evidence type="ECO:0000256" key="2">
    <source>
        <dbReference type="ARBA" id="ARBA00004609"/>
    </source>
</evidence>
<evidence type="ECO:0000256" key="1">
    <source>
        <dbReference type="ARBA" id="ARBA00002523"/>
    </source>
</evidence>
<feature type="compositionally biased region" description="Basic and acidic residues" evidence="8">
    <location>
        <begin position="42"/>
        <end position="64"/>
    </location>
</feature>
<proteinExistence type="predicted"/>
<comment type="subcellular location">
    <subcellularLocation>
        <location evidence="2">Cell membrane</location>
        <topology evidence="2">Lipid-anchor</topology>
        <topology evidence="2">GPI-anchor</topology>
    </subcellularLocation>
</comment>
<evidence type="ECO:0000313" key="11">
    <source>
        <dbReference type="Proteomes" id="UP000195570"/>
    </source>
</evidence>
<dbReference type="Proteomes" id="UP000195570">
    <property type="component" value="Unassembled WGS sequence"/>
</dbReference>
<evidence type="ECO:0000256" key="3">
    <source>
        <dbReference type="ARBA" id="ARBA00022475"/>
    </source>
</evidence>
<feature type="region of interest" description="Disordered" evidence="8">
    <location>
        <begin position="41"/>
        <end position="110"/>
    </location>
</feature>
<keyword evidence="6" id="KW-0325">Glycoprotein</keyword>
<evidence type="ECO:0000256" key="6">
    <source>
        <dbReference type="ARBA" id="ARBA00023180"/>
    </source>
</evidence>
<evidence type="ECO:0000313" key="10">
    <source>
        <dbReference type="EMBL" id="SCU70292.1"/>
    </source>
</evidence>
<feature type="region of interest" description="Disordered" evidence="8">
    <location>
        <begin position="1"/>
        <end position="29"/>
    </location>
</feature>
<evidence type="ECO:0000256" key="4">
    <source>
        <dbReference type="ARBA" id="ARBA00022622"/>
    </source>
</evidence>
<organism evidence="10 11">
    <name type="scientific">Trypanosoma equiperdum</name>
    <dbReference type="NCBI Taxonomy" id="5694"/>
    <lineage>
        <taxon>Eukaryota</taxon>
        <taxon>Discoba</taxon>
        <taxon>Euglenozoa</taxon>
        <taxon>Kinetoplastea</taxon>
        <taxon>Metakinetoplastina</taxon>
        <taxon>Trypanosomatida</taxon>
        <taxon>Trypanosomatidae</taxon>
        <taxon>Trypanosoma</taxon>
    </lineage>
</organism>